<evidence type="ECO:0000256" key="1">
    <source>
        <dbReference type="SAM" id="MobiDB-lite"/>
    </source>
</evidence>
<evidence type="ECO:0008006" key="4">
    <source>
        <dbReference type="Google" id="ProtNLM"/>
    </source>
</evidence>
<dbReference type="InterPro" id="IPR021511">
    <property type="entry name" value="DUF3172"/>
</dbReference>
<evidence type="ECO:0000313" key="2">
    <source>
        <dbReference type="EMBL" id="CAK9189725.1"/>
    </source>
</evidence>
<proteinExistence type="predicted"/>
<reference evidence="2 3" key="1">
    <citation type="submission" date="2024-02" db="EMBL/GenBank/DDBJ databases">
        <authorList>
            <consortium name="ELIXIR-Norway"/>
            <consortium name="Elixir Norway"/>
        </authorList>
    </citation>
    <scope>NUCLEOTIDE SEQUENCE [LARGE SCALE GENOMIC DNA]</scope>
</reference>
<accession>A0ABP0T891</accession>
<feature type="region of interest" description="Disordered" evidence="1">
    <location>
        <begin position="58"/>
        <end position="88"/>
    </location>
</feature>
<protein>
    <recommendedName>
        <fullName evidence="4">DUF3172 domain-containing protein</fullName>
    </recommendedName>
</protein>
<feature type="compositionally biased region" description="Pro residues" evidence="1">
    <location>
        <begin position="69"/>
        <end position="80"/>
    </location>
</feature>
<keyword evidence="3" id="KW-1185">Reference proteome</keyword>
<dbReference type="EMBL" id="OZ019893">
    <property type="protein sequence ID" value="CAK9189725.1"/>
    <property type="molecule type" value="Genomic_DNA"/>
</dbReference>
<organism evidence="2 3">
    <name type="scientific">Sphagnum troendelagicum</name>
    <dbReference type="NCBI Taxonomy" id="128251"/>
    <lineage>
        <taxon>Eukaryota</taxon>
        <taxon>Viridiplantae</taxon>
        <taxon>Streptophyta</taxon>
        <taxon>Embryophyta</taxon>
        <taxon>Bryophyta</taxon>
        <taxon>Sphagnophytina</taxon>
        <taxon>Sphagnopsida</taxon>
        <taxon>Sphagnales</taxon>
        <taxon>Sphagnaceae</taxon>
        <taxon>Sphagnum</taxon>
    </lineage>
</organism>
<dbReference type="Proteomes" id="UP001497512">
    <property type="component" value="Chromosome 1"/>
</dbReference>
<gene>
    <name evidence="2" type="ORF">CSSPTR1EN2_LOCUS376</name>
</gene>
<evidence type="ECO:0000313" key="3">
    <source>
        <dbReference type="Proteomes" id="UP001497512"/>
    </source>
</evidence>
<name>A0ABP0T891_9BRYO</name>
<dbReference type="Pfam" id="PF11371">
    <property type="entry name" value="DUF3172"/>
    <property type="match status" value="1"/>
</dbReference>
<sequence>MGGGLLLQLWYGGNGSLCCSSRLRRQKTFHRESFCASTDAIWFSCHHRKSGHQIRALQKDGGRRRLRPGPLPDYPPPGPLGPSNSDVEDELELSLLRNPRRRSTGLRRTAGADEEKEDKRLQALPPVLRGTSKYILAGVFVFGMAAGIAADTVINIEPNNVASREVIDRQTPNPDVCIANGFSAMVLDQRLFISFNPFNVYVSQTEVKPGCVLRQSNWQVLESRGLVNSAEVQACKRNMNTFGFVGDLRQAPEISCVYHSETAENQFLKDPSKATLGDGFQPKTFEE</sequence>